<dbReference type="InterPro" id="IPR017972">
    <property type="entry name" value="Cyt_P450_CS"/>
</dbReference>
<name>A0A066XSY3_COLSU</name>
<evidence type="ECO:0000313" key="8">
    <source>
        <dbReference type="EMBL" id="KDN72348.1"/>
    </source>
</evidence>
<dbReference type="PRINTS" id="PR00463">
    <property type="entry name" value="EP450I"/>
</dbReference>
<dbReference type="InterPro" id="IPR002401">
    <property type="entry name" value="Cyt_P450_E_grp-I"/>
</dbReference>
<dbReference type="PANTHER" id="PTHR24305:SF210">
    <property type="entry name" value="CYTOCHROME P450 MONOOXYGENASE ASQL-RELATED"/>
    <property type="match status" value="1"/>
</dbReference>
<keyword evidence="4 6" id="KW-0479">Metal-binding</keyword>
<evidence type="ECO:0000256" key="4">
    <source>
        <dbReference type="ARBA" id="ARBA00022723"/>
    </source>
</evidence>
<evidence type="ECO:0000256" key="6">
    <source>
        <dbReference type="PIRSR" id="PIRSR602401-1"/>
    </source>
</evidence>
<evidence type="ECO:0000256" key="7">
    <source>
        <dbReference type="SAM" id="Phobius"/>
    </source>
</evidence>
<evidence type="ECO:0000256" key="2">
    <source>
        <dbReference type="ARBA" id="ARBA00010617"/>
    </source>
</evidence>
<dbReference type="EMBL" id="JMSE01000001">
    <property type="protein sequence ID" value="KDN72348.1"/>
    <property type="molecule type" value="Genomic_DNA"/>
</dbReference>
<keyword evidence="7" id="KW-0472">Membrane</keyword>
<feature type="transmembrane region" description="Helical" evidence="7">
    <location>
        <begin position="20"/>
        <end position="39"/>
    </location>
</feature>
<keyword evidence="7" id="KW-0812">Transmembrane</keyword>
<dbReference type="OMA" id="LAWHEIR"/>
<dbReference type="GO" id="GO:0004497">
    <property type="term" value="F:monooxygenase activity"/>
    <property type="evidence" value="ECO:0007669"/>
    <property type="project" value="InterPro"/>
</dbReference>
<evidence type="ECO:0000256" key="1">
    <source>
        <dbReference type="ARBA" id="ARBA00001971"/>
    </source>
</evidence>
<dbReference type="InterPro" id="IPR036396">
    <property type="entry name" value="Cyt_P450_sf"/>
</dbReference>
<proteinExistence type="inferred from homology"/>
<gene>
    <name evidence="8" type="ORF">CSUB01_00031</name>
</gene>
<dbReference type="InterPro" id="IPR032710">
    <property type="entry name" value="NTF2-like_dom_sf"/>
</dbReference>
<comment type="cofactor">
    <cofactor evidence="1 6">
        <name>heme</name>
        <dbReference type="ChEBI" id="CHEBI:30413"/>
    </cofactor>
</comment>
<accession>A0A066XSY3</accession>
<comment type="similarity">
    <text evidence="2">Belongs to the cytochrome P450 family.</text>
</comment>
<evidence type="ECO:0000256" key="3">
    <source>
        <dbReference type="ARBA" id="ARBA00022617"/>
    </source>
</evidence>
<dbReference type="Proteomes" id="UP000027238">
    <property type="component" value="Unassembled WGS sequence"/>
</dbReference>
<sequence length="741" mass="84220">MSAATTSLSDHIWSVFRHCFSPSALLVVILFFYVFYVMYDVKFGPLCDIPGPFWYKVSGIPLAYMHARGKEAQMMPILHEKYGPVVRIAPKELSYNSGADAWEDIYGFEKAGSPKPFKDPIMAISNVDKHESIHLASDHNNPRHRRMMAPAFGDTALRAMQPVLTAWAIKMKDKIAERVGSQTLGGAARMEMTRLFHLTSFDLLCDLTFGEDLHMLDEGDFTPWVQTSIDGIKLDAWIRIAKHFKIGNVLVDALVGNKTARAKHWEHFEYCKDRVDKRLAHTPSRPDFWSFFLKKDEDQGGLSKGEQYVNAAMFMIAGTETTTTTLAGATFFLAKNPETLKTVREEVRSTFGSVEDMTIDRLAGLKYLNACLRETLRIYPPVSLLSPFSNSGKQPSAWRTLIEAGRRGFFQAPCALLRRTPAQGATICGRRIPGDVTVGCHIYSTHTSPTHFKDPLEFHPERWLGDAKYADDHFDAWAPFSVGPRDCLGKNLSWHESRLLLATLLMHFDFTLAEESQDWSRQRVFTLWERPPLLCDIQPVLPSQPWCSVSMSEWYQGLSIPEVYSDWRLGPLRERLILDCAGTFCHSVVPNVRGIEYHYHEHIPPTEPEIWSEARMGRSKLLEIAYQLVDAFNAWDEDRIIGCRTEDCVHEFLPASASQQRYDNATVRAEFAATKEAFKNFHVQVVDHVEDTSAGRIVLFAHASMETTKGDMVLDYVLLLDISEESEKISHILQMNHPRFV</sequence>
<dbReference type="SUPFAM" id="SSF54427">
    <property type="entry name" value="NTF2-like"/>
    <property type="match status" value="1"/>
</dbReference>
<dbReference type="Gene3D" id="1.10.630.10">
    <property type="entry name" value="Cytochrome P450"/>
    <property type="match status" value="1"/>
</dbReference>
<organism evidence="8 9">
    <name type="scientific">Colletotrichum sublineola</name>
    <name type="common">Sorghum anthracnose fungus</name>
    <dbReference type="NCBI Taxonomy" id="1173701"/>
    <lineage>
        <taxon>Eukaryota</taxon>
        <taxon>Fungi</taxon>
        <taxon>Dikarya</taxon>
        <taxon>Ascomycota</taxon>
        <taxon>Pezizomycotina</taxon>
        <taxon>Sordariomycetes</taxon>
        <taxon>Hypocreomycetidae</taxon>
        <taxon>Glomerellales</taxon>
        <taxon>Glomerellaceae</taxon>
        <taxon>Colletotrichum</taxon>
        <taxon>Colletotrichum graminicola species complex</taxon>
    </lineage>
</organism>
<dbReference type="SUPFAM" id="SSF48264">
    <property type="entry name" value="Cytochrome P450"/>
    <property type="match status" value="2"/>
</dbReference>
<dbReference type="Pfam" id="PF00067">
    <property type="entry name" value="p450"/>
    <property type="match status" value="2"/>
</dbReference>
<keyword evidence="3 6" id="KW-0349">Heme</keyword>
<dbReference type="Gene3D" id="3.10.450.50">
    <property type="match status" value="1"/>
</dbReference>
<keyword evidence="5 6" id="KW-0408">Iron</keyword>
<evidence type="ECO:0000256" key="5">
    <source>
        <dbReference type="ARBA" id="ARBA00023004"/>
    </source>
</evidence>
<dbReference type="GO" id="GO:0020037">
    <property type="term" value="F:heme binding"/>
    <property type="evidence" value="ECO:0007669"/>
    <property type="project" value="InterPro"/>
</dbReference>
<dbReference type="AlphaFoldDB" id="A0A066XSY3"/>
<dbReference type="PROSITE" id="PS00086">
    <property type="entry name" value="CYTOCHROME_P450"/>
    <property type="match status" value="1"/>
</dbReference>
<dbReference type="STRING" id="1173701.A0A066XSY3"/>
<dbReference type="InterPro" id="IPR001128">
    <property type="entry name" value="Cyt_P450"/>
</dbReference>
<dbReference type="HOGENOM" id="CLU_374682_0_0_1"/>
<dbReference type="GO" id="GO:0005506">
    <property type="term" value="F:iron ion binding"/>
    <property type="evidence" value="ECO:0007669"/>
    <property type="project" value="InterPro"/>
</dbReference>
<dbReference type="CDD" id="cd11058">
    <property type="entry name" value="CYP60B-like"/>
    <property type="match status" value="1"/>
</dbReference>
<reference evidence="9" key="1">
    <citation type="journal article" date="2014" name="Genome Announc.">
        <title>Draft genome sequence of Colletotrichum sublineola, a destructive pathogen of cultivated sorghum.</title>
        <authorList>
            <person name="Baroncelli R."/>
            <person name="Sanz-Martin J.M."/>
            <person name="Rech G.E."/>
            <person name="Sukno S.A."/>
            <person name="Thon M.R."/>
        </authorList>
    </citation>
    <scope>NUCLEOTIDE SEQUENCE [LARGE SCALE GENOMIC DNA]</scope>
    <source>
        <strain evidence="9">TX430BB</strain>
    </source>
</reference>
<evidence type="ECO:0000313" key="9">
    <source>
        <dbReference type="Proteomes" id="UP000027238"/>
    </source>
</evidence>
<dbReference type="GO" id="GO:0016705">
    <property type="term" value="F:oxidoreductase activity, acting on paired donors, with incorporation or reduction of molecular oxygen"/>
    <property type="evidence" value="ECO:0007669"/>
    <property type="project" value="InterPro"/>
</dbReference>
<comment type="caution">
    <text evidence="8">The sequence shown here is derived from an EMBL/GenBank/DDBJ whole genome shotgun (WGS) entry which is preliminary data.</text>
</comment>
<dbReference type="PANTHER" id="PTHR24305">
    <property type="entry name" value="CYTOCHROME P450"/>
    <property type="match status" value="1"/>
</dbReference>
<keyword evidence="7" id="KW-1133">Transmembrane helix</keyword>
<dbReference type="PRINTS" id="PR00385">
    <property type="entry name" value="P450"/>
</dbReference>
<feature type="binding site" description="axial binding residue" evidence="6">
    <location>
        <position position="487"/>
    </location>
    <ligand>
        <name>heme</name>
        <dbReference type="ChEBI" id="CHEBI:30413"/>
    </ligand>
    <ligandPart>
        <name>Fe</name>
        <dbReference type="ChEBI" id="CHEBI:18248"/>
    </ligandPart>
</feature>
<dbReference type="InterPro" id="IPR050121">
    <property type="entry name" value="Cytochrome_P450_monoxygenase"/>
</dbReference>
<protein>
    <submittedName>
        <fullName evidence="8">Putative cytochrome P450</fullName>
    </submittedName>
</protein>
<keyword evidence="9" id="KW-1185">Reference proteome</keyword>
<dbReference type="OrthoDB" id="1470350at2759"/>
<dbReference type="eggNOG" id="KOG0158">
    <property type="taxonomic scope" value="Eukaryota"/>
</dbReference>